<name>A0AA90NL62_9GAMM</name>
<comment type="caution">
    <text evidence="2">The sequence shown here is derived from an EMBL/GenBank/DDBJ whole genome shotgun (WGS) entry which is preliminary data.</text>
</comment>
<accession>A0AA90NL62</accession>
<dbReference type="Gene3D" id="3.40.50.300">
    <property type="entry name" value="P-loop containing nucleotide triphosphate hydrolases"/>
    <property type="match status" value="1"/>
</dbReference>
<dbReference type="Proteomes" id="UP001178148">
    <property type="component" value="Unassembled WGS sequence"/>
</dbReference>
<evidence type="ECO:0000313" key="2">
    <source>
        <dbReference type="EMBL" id="MDP0588999.1"/>
    </source>
</evidence>
<feature type="domain" description="KAP NTPase" evidence="1">
    <location>
        <begin position="27"/>
        <end position="326"/>
    </location>
</feature>
<evidence type="ECO:0000259" key="1">
    <source>
        <dbReference type="Pfam" id="PF07693"/>
    </source>
</evidence>
<dbReference type="PANTHER" id="PTHR22674:SF6">
    <property type="entry name" value="NTPASE KAP FAMILY P-LOOP DOMAIN-CONTAINING PROTEIN 1"/>
    <property type="match status" value="1"/>
</dbReference>
<reference evidence="2 3" key="1">
    <citation type="journal article" date="2023" name="bioRxiv">
        <title>An intranuclear bacterial parasite of deep-sea mussels expresses apoptosis inhibitors acquired from its host.</title>
        <authorList>
            <person name="Gonzalez Porras M.A."/>
            <person name="Assie A."/>
            <person name="Tietjen M."/>
            <person name="Violette M."/>
            <person name="Kleiner M."/>
            <person name="Gruber-Vodicka H."/>
            <person name="Dubilier N."/>
            <person name="Leisch N."/>
        </authorList>
    </citation>
    <scope>NUCLEOTIDE SEQUENCE [LARGE SCALE GENOMIC DNA]</scope>
    <source>
        <strain evidence="2">IAP13</strain>
    </source>
</reference>
<gene>
    <name evidence="2" type="ORF">QS748_07325</name>
</gene>
<keyword evidence="3" id="KW-1185">Reference proteome</keyword>
<dbReference type="SUPFAM" id="SSF52540">
    <property type="entry name" value="P-loop containing nucleoside triphosphate hydrolases"/>
    <property type="match status" value="1"/>
</dbReference>
<organism evidence="2 3">
    <name type="scientific">Candidatus Endonucleibacter bathymodioli</name>
    <dbReference type="NCBI Taxonomy" id="539814"/>
    <lineage>
        <taxon>Bacteria</taxon>
        <taxon>Pseudomonadati</taxon>
        <taxon>Pseudomonadota</taxon>
        <taxon>Gammaproteobacteria</taxon>
        <taxon>Oceanospirillales</taxon>
        <taxon>Endozoicomonadaceae</taxon>
        <taxon>Candidatus Endonucleibacter</taxon>
    </lineage>
</organism>
<dbReference type="EMBL" id="JASXSV010000009">
    <property type="protein sequence ID" value="MDP0588999.1"/>
    <property type="molecule type" value="Genomic_DNA"/>
</dbReference>
<dbReference type="InterPro" id="IPR052754">
    <property type="entry name" value="NTPase_KAP_P-loop"/>
</dbReference>
<dbReference type="InterPro" id="IPR027417">
    <property type="entry name" value="P-loop_NTPase"/>
</dbReference>
<proteinExistence type="predicted"/>
<dbReference type="PANTHER" id="PTHR22674">
    <property type="entry name" value="NTPASE, KAP FAMILY P-LOOP DOMAIN-CONTAINING 1"/>
    <property type="match status" value="1"/>
</dbReference>
<protein>
    <submittedName>
        <fullName evidence="2">P-loop NTPase fold protein</fullName>
    </submittedName>
</protein>
<sequence>MSTNKSTYFSSDRPIDTIEQDLLGMSEFSTDLATAISHWREEHSLVVALHGDWGSGKSSIKNMAVSYLKKLDKSNKHNTYIIEFAPWEWGGPDKIQNLFIKEISRHIAKNKNGQELSILFKIYSEALNITSCFPQAACIWSALVRALSSLRRLACRLFCAQCPHPKKFGWDYLGKSLSDIKKDINDSLSKEDAPSIVLIIDDLDRLTSDEVRLVFQLVKANLEFPKIVFLLLFQRDLVEEKLTDGKQSGSNYLEKIIQVTFNIPKLNTERCHEVLAEKIYKITHSNNSAPKMFDKDRWLDILLHGIGAYFNNLRDVYRYTSTLSFHFNLFAKNQTFEVDPVDLIAIECLRLFEPEVYNKIADSKYILTRPVDYNAPKEKFADILKTVNADKKEQVDNILQRLFMKNGNRLMGINNHDNFDKYFHFRICETDISHAELEEMLSLTDDSTKFLEFSKSLKESNKLRSALDQFWLYTKKIPMKNDFTYIKSLLDIGDILDKGFDAHHLMIGCKDLTRRLITDFLLRKENSKERCQLLLKCLKDSQAILMIYLIIAHEKKENTIFKKPELDKITTAFVTKLESMANKTPEKLITKTNLQSSLHAWSRWGNKDTVTSWLKNYTNTAENCVKLLKVFVCTAKTNTGDERFMKLDDIKELLPVEPIKTIMENINKDNYDPKGQEAIELFNNACMGKYLYY</sequence>
<dbReference type="InterPro" id="IPR011646">
    <property type="entry name" value="KAP_P-loop"/>
</dbReference>
<dbReference type="AlphaFoldDB" id="A0AA90NL62"/>
<evidence type="ECO:0000313" key="3">
    <source>
        <dbReference type="Proteomes" id="UP001178148"/>
    </source>
</evidence>
<dbReference type="Pfam" id="PF07693">
    <property type="entry name" value="KAP_NTPase"/>
    <property type="match status" value="1"/>
</dbReference>